<evidence type="ECO:0000256" key="2">
    <source>
        <dbReference type="ARBA" id="ARBA00022612"/>
    </source>
</evidence>
<protein>
    <recommendedName>
        <fullName evidence="9">Phage major capsid protein</fullName>
    </recommendedName>
</protein>
<dbReference type="InterPro" id="IPR006433">
    <property type="entry name" value="Prohead_protease"/>
</dbReference>
<name>A0A084GIL3_METID</name>
<dbReference type="GO" id="GO:0008233">
    <property type="term" value="F:peptidase activity"/>
    <property type="evidence" value="ECO:0007669"/>
    <property type="project" value="UniProtKB-KW"/>
</dbReference>
<evidence type="ECO:0000259" key="6">
    <source>
        <dbReference type="Pfam" id="PF05065"/>
    </source>
</evidence>
<dbReference type="NCBIfam" id="TIGR01543">
    <property type="entry name" value="proheadase_HK97"/>
    <property type="match status" value="1"/>
</dbReference>
<keyword evidence="4" id="KW-0378">Hydrolase</keyword>
<keyword evidence="3" id="KW-0645">Protease</keyword>
<dbReference type="STRING" id="246786.GS18_0220205"/>
<keyword evidence="8" id="KW-1185">Reference proteome</keyword>
<reference evidence="7 8" key="1">
    <citation type="journal article" date="2005" name="Int. J. Syst. Evol. Microbiol.">
        <title>Bacillus cibi sp. nov., isolated from jeotgal, a traditional Korean fermented seafood.</title>
        <authorList>
            <person name="Yoon J.H."/>
            <person name="Lee C.H."/>
            <person name="Oh T.K."/>
        </authorList>
    </citation>
    <scope>NUCLEOTIDE SEQUENCE [LARGE SCALE GENOMIC DNA]</scope>
    <source>
        <strain evidence="7 8">DSM 16189</strain>
    </source>
</reference>
<dbReference type="InterPro" id="IPR024455">
    <property type="entry name" value="Phage_capsid"/>
</dbReference>
<gene>
    <name evidence="7" type="ORF">GS18_0220205</name>
</gene>
<keyword evidence="2" id="KW-1188">Viral release from host cell</keyword>
<dbReference type="InterPro" id="IPR054613">
    <property type="entry name" value="Peptidase_S78_dom"/>
</dbReference>
<comment type="caution">
    <text evidence="7">The sequence shown here is derived from an EMBL/GenBank/DDBJ whole genome shotgun (WGS) entry which is preliminary data.</text>
</comment>
<dbReference type="GO" id="GO:0006508">
    <property type="term" value="P:proteolysis"/>
    <property type="evidence" value="ECO:0007669"/>
    <property type="project" value="UniProtKB-KW"/>
</dbReference>
<evidence type="ECO:0000313" key="7">
    <source>
        <dbReference type="EMBL" id="KEZ47175.1"/>
    </source>
</evidence>
<sequence length="482" mass="52888">MELRSNKVTLVADDQGLFVRGYVNKPGQLSQLLGTTKKFKERIQPGAFQSAIESRSRPIDFLAEHKPEAVLASTRNESLVLREDSDGLYMEARISPTTYGKDYYTLISDGLIQSMSFGFRALKESWQHVNGLAIRTIEQLELFEVSAVKEPAYLQSTISARNINLIEKIEVPTEDLHKEERGTNMQKIEKRTTNGLAAIIKNETRALQTTADGASLIPEQTHNEIVLKMEEISPVFARVRKLGSVAGTLRVARENDALEAGFVGEGNNIIEGALGFSHVDLQQKRVGAALTLSKQLINDAATNVEDYAKNLLARRTVKAIEKSILTGNGGVEFNGVINDADVAKVEASGVVTTEKLAELYLAVHPEFLTGASFIMQRDFFNQIAKLKDNNGHFFIQNGIVNGKLQHTLLGMPIDVTESLPATTPVVFGNVTEAVSLMIKKDFGLQEIADGQQALRGSLLFVFDAYMDSAVVNPQALAKLVLV</sequence>
<proteinExistence type="predicted"/>
<dbReference type="EMBL" id="JNVC02000024">
    <property type="protein sequence ID" value="KEZ47175.1"/>
    <property type="molecule type" value="Genomic_DNA"/>
</dbReference>
<dbReference type="Pfam" id="PF04586">
    <property type="entry name" value="Peptidase_S78"/>
    <property type="match status" value="1"/>
</dbReference>
<dbReference type="InterPro" id="IPR054612">
    <property type="entry name" value="Phage_capsid-like_C"/>
</dbReference>
<evidence type="ECO:0000256" key="4">
    <source>
        <dbReference type="ARBA" id="ARBA00022801"/>
    </source>
</evidence>
<evidence type="ECO:0000313" key="8">
    <source>
        <dbReference type="Proteomes" id="UP000028549"/>
    </source>
</evidence>
<evidence type="ECO:0000256" key="1">
    <source>
        <dbReference type="ARBA" id="ARBA00004328"/>
    </source>
</evidence>
<evidence type="ECO:0008006" key="9">
    <source>
        <dbReference type="Google" id="ProtNLM"/>
    </source>
</evidence>
<dbReference type="Proteomes" id="UP000028549">
    <property type="component" value="Unassembled WGS sequence"/>
</dbReference>
<evidence type="ECO:0000256" key="3">
    <source>
        <dbReference type="ARBA" id="ARBA00022670"/>
    </source>
</evidence>
<feature type="domain" description="Prohead serine protease" evidence="5">
    <location>
        <begin position="12"/>
        <end position="164"/>
    </location>
</feature>
<comment type="subcellular location">
    <subcellularLocation>
        <location evidence="1">Virion</location>
    </subcellularLocation>
</comment>
<accession>A0A084GIL3</accession>
<feature type="domain" description="Phage capsid-like C-terminal" evidence="6">
    <location>
        <begin position="213"/>
        <end position="480"/>
    </location>
</feature>
<dbReference type="OrthoDB" id="64791at2"/>
<dbReference type="RefSeq" id="WP_029567182.1">
    <property type="nucleotide sequence ID" value="NZ_JNVC02000024.1"/>
</dbReference>
<evidence type="ECO:0000259" key="5">
    <source>
        <dbReference type="Pfam" id="PF04586"/>
    </source>
</evidence>
<dbReference type="AlphaFoldDB" id="A0A084GIL3"/>
<dbReference type="SUPFAM" id="SSF56563">
    <property type="entry name" value="Major capsid protein gp5"/>
    <property type="match status" value="1"/>
</dbReference>
<organism evidence="7 8">
    <name type="scientific">Metabacillus indicus</name>
    <name type="common">Bacillus indicus</name>
    <dbReference type="NCBI Taxonomy" id="246786"/>
    <lineage>
        <taxon>Bacteria</taxon>
        <taxon>Bacillati</taxon>
        <taxon>Bacillota</taxon>
        <taxon>Bacilli</taxon>
        <taxon>Bacillales</taxon>
        <taxon>Bacillaceae</taxon>
        <taxon>Metabacillus</taxon>
    </lineage>
</organism>
<dbReference type="Pfam" id="PF05065">
    <property type="entry name" value="Phage_capsid"/>
    <property type="match status" value="1"/>
</dbReference>
<dbReference type="Gene3D" id="3.30.2400.10">
    <property type="entry name" value="Major capsid protein gp5"/>
    <property type="match status" value="1"/>
</dbReference>
<dbReference type="NCBIfam" id="TIGR01554">
    <property type="entry name" value="major_cap_HK97"/>
    <property type="match status" value="1"/>
</dbReference>